<keyword evidence="2" id="KW-0732">Signal</keyword>
<feature type="region of interest" description="Disordered" evidence="1">
    <location>
        <begin position="246"/>
        <end position="267"/>
    </location>
</feature>
<keyword evidence="4" id="KW-1185">Reference proteome</keyword>
<dbReference type="EMBL" id="JBBUTH010000008">
    <property type="protein sequence ID" value="MEK8051688.1"/>
    <property type="molecule type" value="Genomic_DNA"/>
</dbReference>
<proteinExistence type="predicted"/>
<accession>A0ABU9CIK5</accession>
<evidence type="ECO:0008006" key="5">
    <source>
        <dbReference type="Google" id="ProtNLM"/>
    </source>
</evidence>
<organism evidence="3 4">
    <name type="scientific">Pseudaquabacterium inlustre</name>
    <dbReference type="NCBI Taxonomy" id="2984192"/>
    <lineage>
        <taxon>Bacteria</taxon>
        <taxon>Pseudomonadati</taxon>
        <taxon>Pseudomonadota</taxon>
        <taxon>Betaproteobacteria</taxon>
        <taxon>Burkholderiales</taxon>
        <taxon>Sphaerotilaceae</taxon>
        <taxon>Pseudaquabacterium</taxon>
    </lineage>
</organism>
<dbReference type="Proteomes" id="UP001365405">
    <property type="component" value="Unassembled WGS sequence"/>
</dbReference>
<evidence type="ECO:0000256" key="2">
    <source>
        <dbReference type="SAM" id="SignalP"/>
    </source>
</evidence>
<sequence length="326" mass="33529">MSGRRPFAMPGARGPRLRAGRVAVRTVLALQALLVLWPASAAQAAQATQVAPVAPVVAVAASLAGPWWQQFDDPVLTALLAPLGEAQPGRAQALARQWVAVRVYHLQGATADALGRMARAQQAALMDLPADTPGRDDALARVATQLAQAQRHAEDRAARRDQALAEVAQLSGLPGEAQIQRLGAALSDGRLPHLVAEPPTLRVTLSAHTSEQAQRLTTLHACHEAARQADRAVLAARQALAQARALAPAGAPPAGPAGPAGASDDLPTDAATAQATQALLLAISRQAATAGDLALAWLEWLAIEPAAPPARTGAGHTATRAPGKPV</sequence>
<feature type="signal peptide" evidence="2">
    <location>
        <begin position="1"/>
        <end position="44"/>
    </location>
</feature>
<comment type="caution">
    <text evidence="3">The sequence shown here is derived from an EMBL/GenBank/DDBJ whole genome shotgun (WGS) entry which is preliminary data.</text>
</comment>
<reference evidence="3 4" key="1">
    <citation type="submission" date="2024-04" db="EMBL/GenBank/DDBJ databases">
        <title>Novel species of the genus Ideonella isolated from streams.</title>
        <authorList>
            <person name="Lu H."/>
        </authorList>
    </citation>
    <scope>NUCLEOTIDE SEQUENCE [LARGE SCALE GENOMIC DNA]</scope>
    <source>
        <strain evidence="3 4">DXS22W</strain>
    </source>
</reference>
<feature type="chain" id="PRO_5047417519" description="DUF3300 domain-containing protein" evidence="2">
    <location>
        <begin position="45"/>
        <end position="326"/>
    </location>
</feature>
<protein>
    <recommendedName>
        <fullName evidence="5">DUF3300 domain-containing protein</fullName>
    </recommendedName>
</protein>
<evidence type="ECO:0000313" key="4">
    <source>
        <dbReference type="Proteomes" id="UP001365405"/>
    </source>
</evidence>
<evidence type="ECO:0000313" key="3">
    <source>
        <dbReference type="EMBL" id="MEK8051688.1"/>
    </source>
</evidence>
<dbReference type="RefSeq" id="WP_341411386.1">
    <property type="nucleotide sequence ID" value="NZ_JBBUTH010000008.1"/>
</dbReference>
<name>A0ABU9CIK5_9BURK</name>
<gene>
    <name evidence="3" type="ORF">AACH10_15665</name>
</gene>
<evidence type="ECO:0000256" key="1">
    <source>
        <dbReference type="SAM" id="MobiDB-lite"/>
    </source>
</evidence>